<dbReference type="Proteomes" id="UP001341840">
    <property type="component" value="Unassembled WGS sequence"/>
</dbReference>
<organism evidence="2 3">
    <name type="scientific">Stylosanthes scabra</name>
    <dbReference type="NCBI Taxonomy" id="79078"/>
    <lineage>
        <taxon>Eukaryota</taxon>
        <taxon>Viridiplantae</taxon>
        <taxon>Streptophyta</taxon>
        <taxon>Embryophyta</taxon>
        <taxon>Tracheophyta</taxon>
        <taxon>Spermatophyta</taxon>
        <taxon>Magnoliopsida</taxon>
        <taxon>eudicotyledons</taxon>
        <taxon>Gunneridae</taxon>
        <taxon>Pentapetalae</taxon>
        <taxon>rosids</taxon>
        <taxon>fabids</taxon>
        <taxon>Fabales</taxon>
        <taxon>Fabaceae</taxon>
        <taxon>Papilionoideae</taxon>
        <taxon>50 kb inversion clade</taxon>
        <taxon>dalbergioids sensu lato</taxon>
        <taxon>Dalbergieae</taxon>
        <taxon>Pterocarpus clade</taxon>
        <taxon>Stylosanthes</taxon>
    </lineage>
</organism>
<sequence>MKEKARRHKEIQKQKRNKQRRIREELAARVVSSSDEEIDSTDAEVEEIWEVGRRSGLDSRDEDRAKKYLTSKTAEVEVKATGRDPECSRNTGRNKELGDQQETMGVLKTFTVVVAKYDFNKGAFENK</sequence>
<accession>A0ABU6UAZ3</accession>
<gene>
    <name evidence="2" type="ORF">PIB30_030463</name>
</gene>
<evidence type="ECO:0000313" key="3">
    <source>
        <dbReference type="Proteomes" id="UP001341840"/>
    </source>
</evidence>
<protein>
    <submittedName>
        <fullName evidence="2">Uncharacterized protein</fullName>
    </submittedName>
</protein>
<name>A0ABU6UAZ3_9FABA</name>
<evidence type="ECO:0000313" key="2">
    <source>
        <dbReference type="EMBL" id="MED6158181.1"/>
    </source>
</evidence>
<feature type="region of interest" description="Disordered" evidence="1">
    <location>
        <begin position="1"/>
        <end position="22"/>
    </location>
</feature>
<proteinExistence type="predicted"/>
<keyword evidence="3" id="KW-1185">Reference proteome</keyword>
<reference evidence="2 3" key="1">
    <citation type="journal article" date="2023" name="Plants (Basel)">
        <title>Bridging the Gap: Combining Genomics and Transcriptomics Approaches to Understand Stylosanthes scabra, an Orphan Legume from the Brazilian Caatinga.</title>
        <authorList>
            <person name="Ferreira-Neto J.R.C."/>
            <person name="da Silva M.D."/>
            <person name="Binneck E."/>
            <person name="de Melo N.F."/>
            <person name="da Silva R.H."/>
            <person name="de Melo A.L.T.M."/>
            <person name="Pandolfi V."/>
            <person name="Bustamante F.O."/>
            <person name="Brasileiro-Vidal A.C."/>
            <person name="Benko-Iseppon A.M."/>
        </authorList>
    </citation>
    <scope>NUCLEOTIDE SEQUENCE [LARGE SCALE GENOMIC DNA]</scope>
    <source>
        <tissue evidence="2">Leaves</tissue>
    </source>
</reference>
<feature type="compositionally biased region" description="Basic and acidic residues" evidence="1">
    <location>
        <begin position="77"/>
        <end position="98"/>
    </location>
</feature>
<comment type="caution">
    <text evidence="2">The sequence shown here is derived from an EMBL/GenBank/DDBJ whole genome shotgun (WGS) entry which is preliminary data.</text>
</comment>
<feature type="compositionally biased region" description="Basic residues" evidence="1">
    <location>
        <begin position="1"/>
        <end position="21"/>
    </location>
</feature>
<feature type="region of interest" description="Disordered" evidence="1">
    <location>
        <begin position="77"/>
        <end position="100"/>
    </location>
</feature>
<dbReference type="EMBL" id="JASCZI010120956">
    <property type="protein sequence ID" value="MED6158181.1"/>
    <property type="molecule type" value="Genomic_DNA"/>
</dbReference>
<evidence type="ECO:0000256" key="1">
    <source>
        <dbReference type="SAM" id="MobiDB-lite"/>
    </source>
</evidence>